<proteinExistence type="predicted"/>
<keyword evidence="2" id="KW-1185">Reference proteome</keyword>
<evidence type="ECO:0008006" key="3">
    <source>
        <dbReference type="Google" id="ProtNLM"/>
    </source>
</evidence>
<dbReference type="Proteomes" id="UP000660262">
    <property type="component" value="Unassembled WGS sequence"/>
</dbReference>
<sequence>MMKKVLRPSPSFRKSPCQPCACACACTSTTPLKGARASSLAHLPLRRAFLFGFSGGGIAFFSSMFGAPSSLGAPLGGGGGLTEESSSSSSSSSFYSFAYPSSWRLNAARGIKVYADPADERKNMSVTVIVGQTAFSTISDASSAILTSSQRLDESAQVDARRTRMTANGAYVVCIRTNQLVYVTTILNVPSKNRAVVITVQAPAEDGDAATVETTNAVADSLRADL</sequence>
<organism evidence="1 2">
    <name type="scientific">Pycnococcus provasolii</name>
    <dbReference type="NCBI Taxonomy" id="41880"/>
    <lineage>
        <taxon>Eukaryota</taxon>
        <taxon>Viridiplantae</taxon>
        <taxon>Chlorophyta</taxon>
        <taxon>Pseudoscourfieldiophyceae</taxon>
        <taxon>Pseudoscourfieldiales</taxon>
        <taxon>Pycnococcaceae</taxon>
        <taxon>Pycnococcus</taxon>
    </lineage>
</organism>
<gene>
    <name evidence="1" type="ORF">PPROV_000090900</name>
</gene>
<protein>
    <recommendedName>
        <fullName evidence="3">PsbP C-terminal domain-containing protein</fullName>
    </recommendedName>
</protein>
<dbReference type="EMBL" id="BNJQ01000002">
    <property type="protein sequence ID" value="GHP02152.1"/>
    <property type="molecule type" value="Genomic_DNA"/>
</dbReference>
<name>A0A830H6H4_9CHLO</name>
<reference evidence="1" key="1">
    <citation type="submission" date="2020-10" db="EMBL/GenBank/DDBJ databases">
        <title>Unveiling of a novel bifunctional photoreceptor, Dualchrome1, isolated from a cosmopolitan green alga.</title>
        <authorList>
            <person name="Suzuki S."/>
            <person name="Kawachi M."/>
        </authorList>
    </citation>
    <scope>NUCLEOTIDE SEQUENCE</scope>
    <source>
        <strain evidence="1">NIES 2893</strain>
    </source>
</reference>
<accession>A0A830H6H4</accession>
<evidence type="ECO:0000313" key="2">
    <source>
        <dbReference type="Proteomes" id="UP000660262"/>
    </source>
</evidence>
<dbReference type="Gene3D" id="3.40.1000.10">
    <property type="entry name" value="Mog1/PsbP, alpha/beta/alpha sandwich"/>
    <property type="match status" value="1"/>
</dbReference>
<comment type="caution">
    <text evidence="1">The sequence shown here is derived from an EMBL/GenBank/DDBJ whole genome shotgun (WGS) entry which is preliminary data.</text>
</comment>
<evidence type="ECO:0000313" key="1">
    <source>
        <dbReference type="EMBL" id="GHP02152.1"/>
    </source>
</evidence>
<dbReference type="AlphaFoldDB" id="A0A830H6H4"/>